<name>A0A543CQ82_9ACTN</name>
<dbReference type="InterPro" id="IPR019587">
    <property type="entry name" value="Polyketide_cyclase/dehydratase"/>
</dbReference>
<dbReference type="EMBL" id="VFOZ01000001">
    <property type="protein sequence ID" value="TQL99266.1"/>
    <property type="molecule type" value="Genomic_DNA"/>
</dbReference>
<evidence type="ECO:0000313" key="2">
    <source>
        <dbReference type="Proteomes" id="UP000316096"/>
    </source>
</evidence>
<gene>
    <name evidence="1" type="ORF">FB559_4923</name>
</gene>
<dbReference type="SUPFAM" id="SSF55961">
    <property type="entry name" value="Bet v1-like"/>
    <property type="match status" value="1"/>
</dbReference>
<protein>
    <submittedName>
        <fullName evidence="1">Polyketide cyclase/dehydrase/lipid transport protein</fullName>
    </submittedName>
</protein>
<reference evidence="1 2" key="1">
    <citation type="submission" date="2019-06" db="EMBL/GenBank/DDBJ databases">
        <title>Sequencing the genomes of 1000 actinobacteria strains.</title>
        <authorList>
            <person name="Klenk H.-P."/>
        </authorList>
    </citation>
    <scope>NUCLEOTIDE SEQUENCE [LARGE SCALE GENOMIC DNA]</scope>
    <source>
        <strain evidence="1 2">DSM 102200</strain>
    </source>
</reference>
<dbReference type="Proteomes" id="UP000316096">
    <property type="component" value="Unassembled WGS sequence"/>
</dbReference>
<organism evidence="1 2">
    <name type="scientific">Actinoallomurus bryophytorum</name>
    <dbReference type="NCBI Taxonomy" id="1490222"/>
    <lineage>
        <taxon>Bacteria</taxon>
        <taxon>Bacillati</taxon>
        <taxon>Actinomycetota</taxon>
        <taxon>Actinomycetes</taxon>
        <taxon>Streptosporangiales</taxon>
        <taxon>Thermomonosporaceae</taxon>
        <taxon>Actinoallomurus</taxon>
    </lineage>
</organism>
<dbReference type="Pfam" id="PF10604">
    <property type="entry name" value="Polyketide_cyc2"/>
    <property type="match status" value="1"/>
</dbReference>
<dbReference type="Gene3D" id="3.30.530.20">
    <property type="match status" value="1"/>
</dbReference>
<keyword evidence="2" id="KW-1185">Reference proteome</keyword>
<sequence length="150" mass="16524">MSFRISIDIQRSPSDVFAFVADFRNMPRWYEAVERVTATTAGSAGQGARFQMFRSLPDGHAINEVEVTSFQPEEEITFTSIEGPTPFQYRYRLEAISGGTRLTLDGQISAEGLTGPAAHLGGLAERLFSRGMKTNLRALKRIIEAQHAGA</sequence>
<dbReference type="RefSeq" id="WP_141957936.1">
    <property type="nucleotide sequence ID" value="NZ_VFOZ01000001.1"/>
</dbReference>
<dbReference type="InterPro" id="IPR023393">
    <property type="entry name" value="START-like_dom_sf"/>
</dbReference>
<proteinExistence type="predicted"/>
<accession>A0A543CQ82</accession>
<comment type="caution">
    <text evidence="1">The sequence shown here is derived from an EMBL/GenBank/DDBJ whole genome shotgun (WGS) entry which is preliminary data.</text>
</comment>
<dbReference type="AlphaFoldDB" id="A0A543CQ82"/>
<dbReference type="OrthoDB" id="5243226at2"/>
<evidence type="ECO:0000313" key="1">
    <source>
        <dbReference type="EMBL" id="TQL99266.1"/>
    </source>
</evidence>